<evidence type="ECO:0000313" key="10">
    <source>
        <dbReference type="Proteomes" id="UP001482520"/>
    </source>
</evidence>
<evidence type="ECO:0000256" key="7">
    <source>
        <dbReference type="SAM" id="Phobius"/>
    </source>
</evidence>
<protein>
    <submittedName>
        <fullName evidence="9">PDGLE domain-containing protein</fullName>
    </submittedName>
</protein>
<dbReference type="EMBL" id="JBEGDP010000019">
    <property type="protein sequence ID" value="MEQ7848609.1"/>
    <property type="molecule type" value="Genomic_DNA"/>
</dbReference>
<evidence type="ECO:0000259" key="8">
    <source>
        <dbReference type="Pfam" id="PF13190"/>
    </source>
</evidence>
<evidence type="ECO:0000256" key="1">
    <source>
        <dbReference type="ARBA" id="ARBA00004236"/>
    </source>
</evidence>
<evidence type="ECO:0000256" key="6">
    <source>
        <dbReference type="SAM" id="MobiDB-lite"/>
    </source>
</evidence>
<keyword evidence="3 7" id="KW-0812">Transmembrane</keyword>
<evidence type="ECO:0000256" key="5">
    <source>
        <dbReference type="ARBA" id="ARBA00023136"/>
    </source>
</evidence>
<evidence type="ECO:0000256" key="2">
    <source>
        <dbReference type="ARBA" id="ARBA00022475"/>
    </source>
</evidence>
<keyword evidence="10" id="KW-1185">Reference proteome</keyword>
<comment type="subcellular location">
    <subcellularLocation>
        <location evidence="1">Cell membrane</location>
    </subcellularLocation>
</comment>
<keyword evidence="2" id="KW-1003">Cell membrane</keyword>
<feature type="transmembrane region" description="Helical" evidence="7">
    <location>
        <begin position="12"/>
        <end position="33"/>
    </location>
</feature>
<name>A0ABV1P1I8_9ACTN</name>
<dbReference type="RefSeq" id="WP_251534221.1">
    <property type="nucleotide sequence ID" value="NZ_JBEGDP010000019.1"/>
</dbReference>
<accession>A0ABV1P1I8</accession>
<keyword evidence="4 7" id="KW-1133">Transmembrane helix</keyword>
<feature type="domain" description="PDGLE" evidence="8">
    <location>
        <begin position="11"/>
        <end position="101"/>
    </location>
</feature>
<gene>
    <name evidence="9" type="ORF">V6R90_15105</name>
</gene>
<evidence type="ECO:0000256" key="4">
    <source>
        <dbReference type="ARBA" id="ARBA00022989"/>
    </source>
</evidence>
<proteinExistence type="predicted"/>
<evidence type="ECO:0000313" key="9">
    <source>
        <dbReference type="EMBL" id="MEQ7848609.1"/>
    </source>
</evidence>
<evidence type="ECO:0000256" key="3">
    <source>
        <dbReference type="ARBA" id="ARBA00022692"/>
    </source>
</evidence>
<dbReference type="InterPro" id="IPR025937">
    <property type="entry name" value="PDGLE_dom"/>
</dbReference>
<keyword evidence="5 7" id="KW-0472">Membrane</keyword>
<sequence>MRRPGTRPGTRTVLLGVLVVSLLLAGVVSFYAASAPDGLTKVSQDQGFADTETDHASGDGPFAGYGSSFISDERLSGGVAGVVGVLVVLALAGGLTLLVRRRGEPVDQDR</sequence>
<reference evidence="9 10" key="1">
    <citation type="submission" date="2024-02" db="EMBL/GenBank/DDBJ databases">
        <title>Full genome sequence of Nocardioides kribbensis.</title>
        <authorList>
            <person name="Poletto B.L."/>
            <person name="Silva G."/>
            <person name="Galante D."/>
            <person name="Campos K.R."/>
            <person name="Santos M.B.N."/>
            <person name="Sacchi C.T."/>
        </authorList>
    </citation>
    <scope>NUCLEOTIDE SEQUENCE [LARGE SCALE GENOMIC DNA]</scope>
    <source>
        <strain evidence="9 10">O4R</strain>
    </source>
</reference>
<dbReference type="Pfam" id="PF13190">
    <property type="entry name" value="PDGLE"/>
    <property type="match status" value="1"/>
</dbReference>
<comment type="caution">
    <text evidence="9">The sequence shown here is derived from an EMBL/GenBank/DDBJ whole genome shotgun (WGS) entry which is preliminary data.</text>
</comment>
<feature type="transmembrane region" description="Helical" evidence="7">
    <location>
        <begin position="75"/>
        <end position="99"/>
    </location>
</feature>
<feature type="region of interest" description="Disordered" evidence="6">
    <location>
        <begin position="42"/>
        <end position="61"/>
    </location>
</feature>
<dbReference type="Proteomes" id="UP001482520">
    <property type="component" value="Unassembled WGS sequence"/>
</dbReference>
<organism evidence="9 10">
    <name type="scientific">Nocardioides kribbensis</name>
    <dbReference type="NCBI Taxonomy" id="305517"/>
    <lineage>
        <taxon>Bacteria</taxon>
        <taxon>Bacillati</taxon>
        <taxon>Actinomycetota</taxon>
        <taxon>Actinomycetes</taxon>
        <taxon>Propionibacteriales</taxon>
        <taxon>Nocardioidaceae</taxon>
        <taxon>Nocardioides</taxon>
    </lineage>
</organism>